<protein>
    <submittedName>
        <fullName evidence="9">Methyl-accepting chemotaxis protein</fullName>
    </submittedName>
</protein>
<dbReference type="Proteomes" id="UP000182146">
    <property type="component" value="Unassembled WGS sequence"/>
</dbReference>
<dbReference type="SMART" id="SM00283">
    <property type="entry name" value="MA"/>
    <property type="match status" value="1"/>
</dbReference>
<dbReference type="CDD" id="cd11386">
    <property type="entry name" value="MCP_signal"/>
    <property type="match status" value="1"/>
</dbReference>
<dbReference type="Gene3D" id="6.10.340.10">
    <property type="match status" value="1"/>
</dbReference>
<feature type="domain" description="HAMP" evidence="8">
    <location>
        <begin position="353"/>
        <end position="405"/>
    </location>
</feature>
<proteinExistence type="inferred from homology"/>
<evidence type="ECO:0000313" key="10">
    <source>
        <dbReference type="Proteomes" id="UP000182146"/>
    </source>
</evidence>
<evidence type="ECO:0000256" key="4">
    <source>
        <dbReference type="PROSITE-ProRule" id="PRU00284"/>
    </source>
</evidence>
<gene>
    <name evidence="9" type="ORF">SAMN05660860_02682</name>
</gene>
<dbReference type="EMBL" id="FNGU01000007">
    <property type="protein sequence ID" value="SDM53373.1"/>
    <property type="molecule type" value="Genomic_DNA"/>
</dbReference>
<dbReference type="RefSeq" id="WP_074669575.1">
    <property type="nucleotide sequence ID" value="NZ_FNGU01000007.1"/>
</dbReference>
<dbReference type="FunFam" id="1.10.287.950:FF:000001">
    <property type="entry name" value="Methyl-accepting chemotaxis sensory transducer"/>
    <property type="match status" value="1"/>
</dbReference>
<dbReference type="PANTHER" id="PTHR43531:SF11">
    <property type="entry name" value="METHYL-ACCEPTING CHEMOTAXIS PROTEIN 3"/>
    <property type="match status" value="1"/>
</dbReference>
<dbReference type="PRINTS" id="PR00260">
    <property type="entry name" value="CHEMTRNSDUCR"/>
</dbReference>
<dbReference type="SUPFAM" id="SSF58104">
    <property type="entry name" value="Methyl-accepting chemotaxis protein (MCP) signaling domain"/>
    <property type="match status" value="1"/>
</dbReference>
<keyword evidence="2" id="KW-0145">Chemotaxis</keyword>
<dbReference type="GO" id="GO:0007165">
    <property type="term" value="P:signal transduction"/>
    <property type="evidence" value="ECO:0007669"/>
    <property type="project" value="UniProtKB-KW"/>
</dbReference>
<feature type="domain" description="Methyl-accepting transducer" evidence="7">
    <location>
        <begin position="450"/>
        <end position="679"/>
    </location>
</feature>
<feature type="compositionally biased region" description="Polar residues" evidence="5">
    <location>
        <begin position="455"/>
        <end position="505"/>
    </location>
</feature>
<evidence type="ECO:0000259" key="7">
    <source>
        <dbReference type="PROSITE" id="PS50111"/>
    </source>
</evidence>
<dbReference type="CDD" id="cd06225">
    <property type="entry name" value="HAMP"/>
    <property type="match status" value="1"/>
</dbReference>
<dbReference type="InterPro" id="IPR004089">
    <property type="entry name" value="MCPsignal_dom"/>
</dbReference>
<dbReference type="GO" id="GO:0006935">
    <property type="term" value="P:chemotaxis"/>
    <property type="evidence" value="ECO:0007669"/>
    <property type="project" value="UniProtKB-KW"/>
</dbReference>
<dbReference type="PROSITE" id="PS50111">
    <property type="entry name" value="CHEMOTAXIS_TRANSDUC_2"/>
    <property type="match status" value="1"/>
</dbReference>
<comment type="subcellular location">
    <subcellularLocation>
        <location evidence="1">Membrane</location>
    </subcellularLocation>
</comment>
<dbReference type="Gene3D" id="1.10.287.950">
    <property type="entry name" value="Methyl-accepting chemotaxis protein"/>
    <property type="match status" value="1"/>
</dbReference>
<dbReference type="PANTHER" id="PTHR43531">
    <property type="entry name" value="PROTEIN ICFG"/>
    <property type="match status" value="1"/>
</dbReference>
<dbReference type="SMART" id="SM00304">
    <property type="entry name" value="HAMP"/>
    <property type="match status" value="2"/>
</dbReference>
<keyword evidence="6" id="KW-0472">Membrane</keyword>
<dbReference type="Gene3D" id="3.30.450.20">
    <property type="entry name" value="PAS domain"/>
    <property type="match status" value="2"/>
</dbReference>
<evidence type="ECO:0000256" key="2">
    <source>
        <dbReference type="ARBA" id="ARBA00022500"/>
    </source>
</evidence>
<accession>A0A1G9U0M9</accession>
<dbReference type="InterPro" id="IPR003660">
    <property type="entry name" value="HAMP_dom"/>
</dbReference>
<dbReference type="InterPro" id="IPR051310">
    <property type="entry name" value="MCP_chemotaxis"/>
</dbReference>
<dbReference type="STRING" id="392333.SAMN05660860_02682"/>
<dbReference type="InterPro" id="IPR004090">
    <property type="entry name" value="Chemotax_Me-accpt_rcpt"/>
</dbReference>
<dbReference type="GO" id="GO:0005886">
    <property type="term" value="C:plasma membrane"/>
    <property type="evidence" value="ECO:0007669"/>
    <property type="project" value="TreeGrafter"/>
</dbReference>
<evidence type="ECO:0000259" key="8">
    <source>
        <dbReference type="PROSITE" id="PS50885"/>
    </source>
</evidence>
<evidence type="ECO:0000313" key="9">
    <source>
        <dbReference type="EMBL" id="SDM53373.1"/>
    </source>
</evidence>
<feature type="transmembrane region" description="Helical" evidence="6">
    <location>
        <begin position="332"/>
        <end position="352"/>
    </location>
</feature>
<evidence type="ECO:0000256" key="6">
    <source>
        <dbReference type="SAM" id="Phobius"/>
    </source>
</evidence>
<dbReference type="Pfam" id="PF00015">
    <property type="entry name" value="MCPsignal"/>
    <property type="match status" value="1"/>
</dbReference>
<dbReference type="PROSITE" id="PS50885">
    <property type="entry name" value="HAMP"/>
    <property type="match status" value="1"/>
</dbReference>
<feature type="region of interest" description="Disordered" evidence="5">
    <location>
        <begin position="455"/>
        <end position="520"/>
    </location>
</feature>
<organism evidence="9 10">
    <name type="scientific">Geoalkalibacter ferrihydriticus</name>
    <dbReference type="NCBI Taxonomy" id="392333"/>
    <lineage>
        <taxon>Bacteria</taxon>
        <taxon>Pseudomonadati</taxon>
        <taxon>Thermodesulfobacteriota</taxon>
        <taxon>Desulfuromonadia</taxon>
        <taxon>Desulfuromonadales</taxon>
        <taxon>Geoalkalibacteraceae</taxon>
        <taxon>Geoalkalibacter</taxon>
    </lineage>
</organism>
<evidence type="ECO:0000256" key="3">
    <source>
        <dbReference type="ARBA" id="ARBA00029447"/>
    </source>
</evidence>
<name>A0A1G9U0M9_9BACT</name>
<dbReference type="Pfam" id="PF08269">
    <property type="entry name" value="dCache_2"/>
    <property type="match status" value="1"/>
</dbReference>
<dbReference type="Pfam" id="PF00672">
    <property type="entry name" value="HAMP"/>
    <property type="match status" value="1"/>
</dbReference>
<dbReference type="AlphaFoldDB" id="A0A1G9U0M9"/>
<reference evidence="9 10" key="1">
    <citation type="submission" date="2016-10" db="EMBL/GenBank/DDBJ databases">
        <authorList>
            <person name="de Groot N.N."/>
        </authorList>
    </citation>
    <scope>NUCLEOTIDE SEQUENCE [LARGE SCALE GENOMIC DNA]</scope>
    <source>
        <strain evidence="9 10">DSM 17813</strain>
    </source>
</reference>
<keyword evidence="6" id="KW-0812">Transmembrane</keyword>
<dbReference type="GO" id="GO:0004888">
    <property type="term" value="F:transmembrane signaling receptor activity"/>
    <property type="evidence" value="ECO:0007669"/>
    <property type="project" value="InterPro"/>
</dbReference>
<evidence type="ECO:0000256" key="5">
    <source>
        <dbReference type="SAM" id="MobiDB-lite"/>
    </source>
</evidence>
<evidence type="ECO:0000256" key="1">
    <source>
        <dbReference type="ARBA" id="ARBA00004370"/>
    </source>
</evidence>
<dbReference type="InterPro" id="IPR004010">
    <property type="entry name" value="Double_Cache_2"/>
</dbReference>
<keyword evidence="4" id="KW-0807">Transducer</keyword>
<comment type="similarity">
    <text evidence="3">Belongs to the methyl-accepting chemotaxis (MCP) protein family.</text>
</comment>
<keyword evidence="6" id="KW-1133">Transmembrane helix</keyword>
<sequence>MSIKYKQLIMVLVAVLIPMLITLGFTRHFASQTEAEVAHEVEELVDSRLEALIEGTLNLVENYRQSREQQRETAIRNYLRSSADQLLRRITTYHETLPREEAWEKIREEIRGLRIAATGDAFAMNSAGVLTIHATGEGRNLAGTAHIDEMRGNKEGYIVYHAVTAKRDKAVYYRYFAPLDLIIAPGVFIDEMDALYDHQGEEAALAAIRTQLENLRVGATGYFWVVQAGGENRGRYVVSPGGRQNGELLDRRDAEGRSVFALLAEKGLAAPGDSQELILSFQSSLTGESERMMLDFVYYEPFDWLIGATLPEREYMATSRTIGASFGQMQTLLLIIGSVLLVVAGLFAWWAAQRTVRPIRAVMEMVSEIERGHLTRRLKLTRKDELGQMARTMDALADNLQHEVVDALQKLADGNLDFEARPRDERDVIRGALNKLSSDLNSMVREIQTSGEQIATGSGQVADASQSLSQGATEQASSLEEISASVNQMASQTNQSAENAGQANRLSAEAKQSAEQGRGRMQAMVQAMGEISASSNDISKIIKTIDEIAFQTNLLALNAAVEAARAGQHGKGFAVVAEEVRNLAARSAKAAKETAELIESSVNKTRQGEGIAGETAAALDEIASNITKVSDLVSEIAAAANEQAEGIGQVNTGLTQIDQVTQQNTASAEESAAAAQELSGQAAQLRQLLQRFRLKGQGGFSAPAAAAASQRSLAAADAGAVWGGSKTSAAPKGAAAAIALDDEEFGRY</sequence>